<feature type="compositionally biased region" description="Polar residues" evidence="2">
    <location>
        <begin position="1226"/>
        <end position="1247"/>
    </location>
</feature>
<gene>
    <name evidence="4" type="ORF">MAR_034921</name>
</gene>
<organism evidence="4 5">
    <name type="scientific">Mya arenaria</name>
    <name type="common">Soft-shell clam</name>
    <dbReference type="NCBI Taxonomy" id="6604"/>
    <lineage>
        <taxon>Eukaryota</taxon>
        <taxon>Metazoa</taxon>
        <taxon>Spiralia</taxon>
        <taxon>Lophotrochozoa</taxon>
        <taxon>Mollusca</taxon>
        <taxon>Bivalvia</taxon>
        <taxon>Autobranchia</taxon>
        <taxon>Heteroconchia</taxon>
        <taxon>Euheterodonta</taxon>
        <taxon>Imparidentia</taxon>
        <taxon>Neoheterodontei</taxon>
        <taxon>Myida</taxon>
        <taxon>Myoidea</taxon>
        <taxon>Myidae</taxon>
        <taxon>Mya</taxon>
    </lineage>
</organism>
<feature type="compositionally biased region" description="Basic and acidic residues" evidence="2">
    <location>
        <begin position="771"/>
        <end position="786"/>
    </location>
</feature>
<dbReference type="EMBL" id="CP111018">
    <property type="protein sequence ID" value="WAR09845.1"/>
    <property type="molecule type" value="Genomic_DNA"/>
</dbReference>
<dbReference type="PANTHER" id="PTHR14633">
    <property type="entry name" value="LITTLE ELONGATION COMPLEX SUBUNIT 2"/>
    <property type="match status" value="1"/>
</dbReference>
<dbReference type="Proteomes" id="UP001164746">
    <property type="component" value="Chromosome 7"/>
</dbReference>
<feature type="region of interest" description="Disordered" evidence="2">
    <location>
        <begin position="1100"/>
        <end position="1134"/>
    </location>
</feature>
<keyword evidence="5" id="KW-1185">Reference proteome</keyword>
<name>A0ABY7EIN2_MYAAR</name>
<feature type="compositionally biased region" description="Basic and acidic residues" evidence="2">
    <location>
        <begin position="192"/>
        <end position="210"/>
    </location>
</feature>
<feature type="region of interest" description="Disordered" evidence="2">
    <location>
        <begin position="1148"/>
        <end position="1174"/>
    </location>
</feature>
<keyword evidence="1" id="KW-0175">Coiled coil</keyword>
<feature type="compositionally biased region" description="Basic and acidic residues" evidence="2">
    <location>
        <begin position="687"/>
        <end position="713"/>
    </location>
</feature>
<proteinExistence type="predicted"/>
<feature type="region of interest" description="Disordered" evidence="2">
    <location>
        <begin position="682"/>
        <end position="713"/>
    </location>
</feature>
<feature type="region of interest" description="Disordered" evidence="2">
    <location>
        <begin position="943"/>
        <end position="1074"/>
    </location>
</feature>
<feature type="compositionally biased region" description="Acidic residues" evidence="2">
    <location>
        <begin position="67"/>
        <end position="78"/>
    </location>
</feature>
<feature type="compositionally biased region" description="Low complexity" evidence="2">
    <location>
        <begin position="268"/>
        <end position="282"/>
    </location>
</feature>
<feature type="domain" description="Little elongation complex subunit 2 C-terminal" evidence="3">
    <location>
        <begin position="1306"/>
        <end position="1367"/>
    </location>
</feature>
<dbReference type="InterPro" id="IPR017956">
    <property type="entry name" value="AT_hook_DNA-bd_motif"/>
</dbReference>
<evidence type="ECO:0000313" key="4">
    <source>
        <dbReference type="EMBL" id="WAR09845.1"/>
    </source>
</evidence>
<feature type="region of interest" description="Disordered" evidence="2">
    <location>
        <begin position="645"/>
        <end position="665"/>
    </location>
</feature>
<feature type="compositionally biased region" description="Basic and acidic residues" evidence="2">
    <location>
        <begin position="80"/>
        <end position="91"/>
    </location>
</feature>
<evidence type="ECO:0000256" key="2">
    <source>
        <dbReference type="SAM" id="MobiDB-lite"/>
    </source>
</evidence>
<feature type="compositionally biased region" description="Basic and acidic residues" evidence="2">
    <location>
        <begin position="1148"/>
        <end position="1162"/>
    </location>
</feature>
<feature type="compositionally biased region" description="Basic and acidic residues" evidence="2">
    <location>
        <begin position="297"/>
        <end position="306"/>
    </location>
</feature>
<dbReference type="PANTHER" id="PTHR14633:SF3">
    <property type="entry name" value="LITTLE ELONGATION COMPLEX SUBUNIT 2"/>
    <property type="match status" value="1"/>
</dbReference>
<dbReference type="SMART" id="SM00384">
    <property type="entry name" value="AT_hook"/>
    <property type="match status" value="2"/>
</dbReference>
<feature type="compositionally biased region" description="Basic and acidic residues" evidence="2">
    <location>
        <begin position="1004"/>
        <end position="1026"/>
    </location>
</feature>
<feature type="region of interest" description="Disordered" evidence="2">
    <location>
        <begin position="1223"/>
        <end position="1251"/>
    </location>
</feature>
<feature type="region of interest" description="Disordered" evidence="2">
    <location>
        <begin position="873"/>
        <end position="911"/>
    </location>
</feature>
<feature type="region of interest" description="Disordered" evidence="2">
    <location>
        <begin position="754"/>
        <end position="786"/>
    </location>
</feature>
<reference evidence="4" key="1">
    <citation type="submission" date="2022-11" db="EMBL/GenBank/DDBJ databases">
        <title>Centuries of genome instability and evolution in soft-shell clam transmissible cancer (bioRxiv).</title>
        <authorList>
            <person name="Hart S.F.M."/>
            <person name="Yonemitsu M.A."/>
            <person name="Giersch R.M."/>
            <person name="Beal B.F."/>
            <person name="Arriagada G."/>
            <person name="Davis B.W."/>
            <person name="Ostrander E.A."/>
            <person name="Goff S.P."/>
            <person name="Metzger M.J."/>
        </authorList>
    </citation>
    <scope>NUCLEOTIDE SEQUENCE</scope>
    <source>
        <strain evidence="4">MELC-2E11</strain>
        <tissue evidence="4">Siphon/mantle</tissue>
    </source>
</reference>
<dbReference type="Pfam" id="PF10505">
    <property type="entry name" value="NARG2_C"/>
    <property type="match status" value="1"/>
</dbReference>
<protein>
    <recommendedName>
        <fullName evidence="3">Little elongation complex subunit 2 C-terminal domain-containing protein</fullName>
    </recommendedName>
</protein>
<feature type="region of interest" description="Disordered" evidence="2">
    <location>
        <begin position="190"/>
        <end position="224"/>
    </location>
</feature>
<evidence type="ECO:0000256" key="1">
    <source>
        <dbReference type="SAM" id="Coils"/>
    </source>
</evidence>
<sequence>MTNNSQLRWNPQSINGRQVFFTEDAYTKLLGAETHESRLAERLQKVGITLPPLASGKRNLKYIKDDSEEVDNEGEGENVDTQKVEENTRGNDRDGIVKEEYGVNDIGNVEKETHKSSEKVTKDVKVESDWTGSCVSNVSVNKICKSSTETMCKEDITEKKTKRHVDQQTTVREHKDKKVQSKFYEGLSPVDVEVKKPNEIQMDTHETDNKETEEESTDASATDPAFKISEQPVGTFKRPLSYKGRRRKTVETQLSEETIDVHDQSENVSTEPEPVPEVTGTPADVPDANPEDVVGDGEGKDIKDETEKKLETSVERYEFYKQHSEFFLHLHSKKKKGQEEVEEKKAYKPRIYVKKPKHKESCLTRDMLKKVRKEQSEVQMFLRAQSIKCAPDYAYLHEEVNKYVQSKIVLRRKRVLSYPRLYKVVKRVDLPEDIQNDNVPVLQYGQVKKLVLPSVLPGMPQPRAPLDCQKVNDLDPMIRDTYKGAFMWNHEVTSQDVNVEQLAVPNLCDVAMSASVVCHLVDNQGNKRYKRHWDIPITVREYSIGEGENAVTHRVAFLDKPMIRASSLAPKDKNLLYHKHAIKAVAYRTTTRERIQKGYTFTKVTPLHTVESAPQLEDVEKELLVYGNELKKTLMVLGDESKDEFRGDGNKGMKGKNAKKNRKKKNLDKNIEDLETFGMDLFNLPKPEPKPVKGKTSLELKKNEDRETLNDTKDDSDTILTVKKKRLSIDDELEKLKLELQGIKEKAKTDSAKSVLAGPISPSSQGPVKFVESKGKESKAENVSEKNVKVSTNWSELLMKEKEKPSVEETVLDKKAVEKIKMENSLKLISERQTHVGGVEFVPIMGPKADQELSFVFADDSDKDEDALVIDLPEADGSAYEPSLKKQRKTSLTEQDKGKSEILHDSDANSKISVETETAANAEVSAETLDLTKDISTADKVITSGDCNDVMETKDSPCSSEVRRKANKRKNMTGNSDVSLVTRRMLRSSLSKVKQEPADVAIDSDIKSGDDADQHAINDDADKGSNEETIPVKRGRGRPRKIKETPEKSQAVITKQPETYTVNHENEKEGFEDSDKMVTELSDDNALVIDSSALDDESGIKEANKCTDTPVCKPKRRGRPPKKKEESDKVMNEAELKKIKEMAEAMKKKIDDRKGEGEENNQKSHNSTCENVKKISGNEETHDTVGEAANEQTYKSVLDELLPQTVKNEKQETANGINIPVDNAKISENSEPGFVTNETNSPITTGSDPRLPCGSPPVESIPTKDVSYGVDSILGTSLYTSKIEDIKGSIIEKLAVKHGMSHITLPVDDNVTYHQWKIGDINTLIRVKYHGFMPDKGLVHLVPKMEYQPTIGLERQTPSEVTHNWIPDQAFTDLELLLSEIKQYVCRRKAGYEELKKKKKQTKEEEEVQGP</sequence>
<feature type="region of interest" description="Disordered" evidence="2">
    <location>
        <begin position="244"/>
        <end position="306"/>
    </location>
</feature>
<feature type="compositionally biased region" description="Basic residues" evidence="2">
    <location>
        <begin position="653"/>
        <end position="665"/>
    </location>
</feature>
<feature type="compositionally biased region" description="Basic and acidic residues" evidence="2">
    <location>
        <begin position="1123"/>
        <end position="1134"/>
    </location>
</feature>
<feature type="region of interest" description="Disordered" evidence="2">
    <location>
        <begin position="67"/>
        <end position="91"/>
    </location>
</feature>
<accession>A0ABY7EIN2</accession>
<evidence type="ECO:0000313" key="5">
    <source>
        <dbReference type="Proteomes" id="UP001164746"/>
    </source>
</evidence>
<feature type="compositionally biased region" description="Basic and acidic residues" evidence="2">
    <location>
        <begin position="1064"/>
        <end position="1074"/>
    </location>
</feature>
<feature type="compositionally biased region" description="Basic and acidic residues" evidence="2">
    <location>
        <begin position="894"/>
        <end position="908"/>
    </location>
</feature>
<feature type="compositionally biased region" description="Polar residues" evidence="2">
    <location>
        <begin position="1051"/>
        <end position="1063"/>
    </location>
</feature>
<evidence type="ECO:0000259" key="3">
    <source>
        <dbReference type="Pfam" id="PF10505"/>
    </source>
</evidence>
<feature type="compositionally biased region" description="Basic residues" evidence="2">
    <location>
        <begin position="1113"/>
        <end position="1122"/>
    </location>
</feature>
<dbReference type="InterPro" id="IPR019535">
    <property type="entry name" value="ICE2_C"/>
</dbReference>
<feature type="coiled-coil region" evidence="1">
    <location>
        <begin position="726"/>
        <end position="753"/>
    </location>
</feature>